<dbReference type="Proteomes" id="UP001589758">
    <property type="component" value="Unassembled WGS sequence"/>
</dbReference>
<evidence type="ECO:0000313" key="2">
    <source>
        <dbReference type="Proteomes" id="UP001589758"/>
    </source>
</evidence>
<dbReference type="RefSeq" id="WP_385876670.1">
    <property type="nucleotide sequence ID" value="NZ_JBHLXE010000059.1"/>
</dbReference>
<gene>
    <name evidence="1" type="ORF">ACFFIT_05595</name>
</gene>
<dbReference type="InterPro" id="IPR038314">
    <property type="entry name" value="T6SS_sf"/>
</dbReference>
<organism evidence="1 2">
    <name type="scientific">Thorsellia kenyensis</name>
    <dbReference type="NCBI Taxonomy" id="1549888"/>
    <lineage>
        <taxon>Bacteria</taxon>
        <taxon>Pseudomonadati</taxon>
        <taxon>Pseudomonadota</taxon>
        <taxon>Gammaproteobacteria</taxon>
        <taxon>Enterobacterales</taxon>
        <taxon>Thorselliaceae</taxon>
        <taxon>Thorsellia</taxon>
    </lineage>
</organism>
<dbReference type="EMBL" id="JBHLXE010000059">
    <property type="protein sequence ID" value="MFC0179566.1"/>
    <property type="molecule type" value="Genomic_DNA"/>
</dbReference>
<name>A0ABV6CBB0_9GAMM</name>
<comment type="caution">
    <text evidence="1">The sequence shown here is derived from an EMBL/GenBank/DDBJ whole genome shotgun (WGS) entry which is preliminary data.</text>
</comment>
<sequence length="146" mass="17202">MYNAYKKMSLLILLANSPFILPSDMMHESILEENIKQARQQLMDYGLIHCLNDIDPQESKLKSDLTHYAGAFHYFTNGRHKIIQNEETFENTHDPYRVIADYFTKNKVAHLNTYKHHAIVESSACFKIYHSQEFKELIDSQDQYID</sequence>
<accession>A0ABV6CBB0</accession>
<evidence type="ECO:0000313" key="1">
    <source>
        <dbReference type="EMBL" id="MFC0179566.1"/>
    </source>
</evidence>
<proteinExistence type="predicted"/>
<protein>
    <submittedName>
        <fullName evidence="1">Uncharacterized protein</fullName>
    </submittedName>
</protein>
<reference evidence="1 2" key="1">
    <citation type="submission" date="2024-09" db="EMBL/GenBank/DDBJ databases">
        <authorList>
            <person name="Sun Q."/>
            <person name="Mori K."/>
        </authorList>
    </citation>
    <scope>NUCLEOTIDE SEQUENCE [LARGE SCALE GENOMIC DNA]</scope>
    <source>
        <strain evidence="1 2">CCM 8545</strain>
    </source>
</reference>
<dbReference type="Gene3D" id="1.20.120.1620">
    <property type="match status" value="1"/>
</dbReference>
<keyword evidence="2" id="KW-1185">Reference proteome</keyword>